<proteinExistence type="predicted"/>
<feature type="region of interest" description="Disordered" evidence="1">
    <location>
        <begin position="103"/>
        <end position="143"/>
    </location>
</feature>
<feature type="non-terminal residue" evidence="2">
    <location>
        <position position="1"/>
    </location>
</feature>
<dbReference type="Proteomes" id="UP001593940">
    <property type="component" value="Unassembled WGS sequence"/>
</dbReference>
<reference evidence="2 3" key="1">
    <citation type="submission" date="2024-09" db="EMBL/GenBank/DDBJ databases">
        <title>Nodulacao em especies de Leguminosae Basais da Amazonia e Caracterizacao dos Rizobios e Bacterias Associadas aos Nodulos.</title>
        <authorList>
            <person name="Jambeiro I.C.A."/>
            <person name="Lopes I.S."/>
            <person name="Aguiar E.R.G.R."/>
            <person name="Santos A.F.J."/>
            <person name="Dos Santos J.M.F."/>
            <person name="Gross E."/>
        </authorList>
    </citation>
    <scope>NUCLEOTIDE SEQUENCE [LARGE SCALE GENOMIC DNA]</scope>
    <source>
        <strain evidence="2 3">BRUESC1165</strain>
    </source>
</reference>
<sequence length="143" mass="16089">AVRHVHTLTALKIVKADAHFRDMADPVRRSAQTKRRVHLAPHAFVAPSQSELNLAAPQVRLELMNCPQGCHIDIDINATDLFAVPARGDLRLFQQRSELRRPFNDRGLMERHAAPHSTSWPRARPDVSKKEAKLTGSKATHIE</sequence>
<feature type="compositionally biased region" description="Basic and acidic residues" evidence="1">
    <location>
        <begin position="103"/>
        <end position="113"/>
    </location>
</feature>
<protein>
    <submittedName>
        <fullName evidence="2">Uncharacterized protein</fullName>
    </submittedName>
</protein>
<evidence type="ECO:0000313" key="3">
    <source>
        <dbReference type="Proteomes" id="UP001593940"/>
    </source>
</evidence>
<name>A0ABV6YDX1_9HYPH</name>
<dbReference type="EMBL" id="JBHOMY010000114">
    <property type="protein sequence ID" value="MFC1459458.1"/>
    <property type="molecule type" value="Genomic_DNA"/>
</dbReference>
<keyword evidence="3" id="KW-1185">Reference proteome</keyword>
<organism evidence="2 3">
    <name type="scientific">Microvirga arabica</name>
    <dbReference type="NCBI Taxonomy" id="1128671"/>
    <lineage>
        <taxon>Bacteria</taxon>
        <taxon>Pseudomonadati</taxon>
        <taxon>Pseudomonadota</taxon>
        <taxon>Alphaproteobacteria</taxon>
        <taxon>Hyphomicrobiales</taxon>
        <taxon>Methylobacteriaceae</taxon>
        <taxon>Microvirga</taxon>
    </lineage>
</organism>
<evidence type="ECO:0000256" key="1">
    <source>
        <dbReference type="SAM" id="MobiDB-lite"/>
    </source>
</evidence>
<gene>
    <name evidence="2" type="ORF">ACETIH_22720</name>
</gene>
<evidence type="ECO:0000313" key="2">
    <source>
        <dbReference type="EMBL" id="MFC1459458.1"/>
    </source>
</evidence>
<feature type="compositionally biased region" description="Basic and acidic residues" evidence="1">
    <location>
        <begin position="123"/>
        <end position="133"/>
    </location>
</feature>
<comment type="caution">
    <text evidence="2">The sequence shown here is derived from an EMBL/GenBank/DDBJ whole genome shotgun (WGS) entry which is preliminary data.</text>
</comment>
<dbReference type="RefSeq" id="WP_377031103.1">
    <property type="nucleotide sequence ID" value="NZ_JBHOMY010000114.1"/>
</dbReference>
<accession>A0ABV6YDX1</accession>